<evidence type="ECO:0000313" key="2">
    <source>
        <dbReference type="EMBL" id="QJW95707.1"/>
    </source>
</evidence>
<keyword evidence="3" id="KW-1185">Reference proteome</keyword>
<protein>
    <submittedName>
        <fullName evidence="2">3-hydroxy-3isohexenylglutaryl-CoA:acetate lyase</fullName>
    </submittedName>
</protein>
<organism evidence="2 3">
    <name type="scientific">Frigoriglobus tundricola</name>
    <dbReference type="NCBI Taxonomy" id="2774151"/>
    <lineage>
        <taxon>Bacteria</taxon>
        <taxon>Pseudomonadati</taxon>
        <taxon>Planctomycetota</taxon>
        <taxon>Planctomycetia</taxon>
        <taxon>Gemmatales</taxon>
        <taxon>Gemmataceae</taxon>
        <taxon>Frigoriglobus</taxon>
    </lineage>
</organism>
<dbReference type="GO" id="GO:0016829">
    <property type="term" value="F:lyase activity"/>
    <property type="evidence" value="ECO:0007669"/>
    <property type="project" value="UniProtKB-KW"/>
</dbReference>
<dbReference type="PANTHER" id="PTHR47708:SF2">
    <property type="entry name" value="SI:CH73-132F6.5"/>
    <property type="match status" value="1"/>
</dbReference>
<dbReference type="PANTHER" id="PTHR47708">
    <property type="match status" value="1"/>
</dbReference>
<evidence type="ECO:0000259" key="1">
    <source>
        <dbReference type="Pfam" id="PF23544"/>
    </source>
</evidence>
<dbReference type="Pfam" id="PF23544">
    <property type="entry name" value="AtuA_ferredoxin"/>
    <property type="match status" value="1"/>
</dbReference>
<dbReference type="EMBL" id="CP053452">
    <property type="protein sequence ID" value="QJW95707.1"/>
    <property type="molecule type" value="Genomic_DNA"/>
</dbReference>
<reference evidence="3" key="1">
    <citation type="submission" date="2020-05" db="EMBL/GenBank/DDBJ databases">
        <title>Frigoriglobus tundricola gen. nov., sp. nov., a psychrotolerant cellulolytic planctomycete of the family Gemmataceae with two divergent copies of 16S rRNA gene.</title>
        <authorList>
            <person name="Kulichevskaya I.S."/>
            <person name="Ivanova A.A."/>
            <person name="Naumoff D.G."/>
            <person name="Beletsky A.V."/>
            <person name="Rijpstra W.I.C."/>
            <person name="Sinninghe Damste J.S."/>
            <person name="Mardanov A.V."/>
            <person name="Ravin N.V."/>
            <person name="Dedysh S.N."/>
        </authorList>
    </citation>
    <scope>NUCLEOTIDE SEQUENCE [LARGE SCALE GENOMIC DNA]</scope>
    <source>
        <strain evidence="3">PL17</strain>
    </source>
</reference>
<accession>A0A6M5YNR7</accession>
<dbReference type="KEGG" id="ftj:FTUN_3261"/>
<evidence type="ECO:0000313" key="3">
    <source>
        <dbReference type="Proteomes" id="UP000503447"/>
    </source>
</evidence>
<dbReference type="Proteomes" id="UP000503447">
    <property type="component" value="Chromosome"/>
</dbReference>
<name>A0A6M5YNR7_9BACT</name>
<dbReference type="AlphaFoldDB" id="A0A6M5YNR7"/>
<gene>
    <name evidence="2" type="ORF">FTUN_3261</name>
</gene>
<sequence>MLSVSTITLSQLAHGRSGDKGNHANVAVIAYTDAGFAWLRANLTAGAVAAYFASLGASRVERFEAANVRGLNFVLYDVLAGGASRSLRTDTQGKTLAVALLRMLVAWEEPPVSAERGTRNAE</sequence>
<dbReference type="InterPro" id="IPR056362">
    <property type="entry name" value="AtuA-like_ferredoxin_dom"/>
</dbReference>
<feature type="domain" description="AtuA-like ferredoxin-fold" evidence="1">
    <location>
        <begin position="7"/>
        <end position="105"/>
    </location>
</feature>
<proteinExistence type="predicted"/>
<keyword evidence="2" id="KW-0456">Lyase</keyword>